<evidence type="ECO:0000313" key="3">
    <source>
        <dbReference type="Proteomes" id="UP000735302"/>
    </source>
</evidence>
<keyword evidence="3" id="KW-1185">Reference proteome</keyword>
<gene>
    <name evidence="2" type="ORF">PoB_005900100</name>
</gene>
<organism evidence="2 3">
    <name type="scientific">Plakobranchus ocellatus</name>
    <dbReference type="NCBI Taxonomy" id="259542"/>
    <lineage>
        <taxon>Eukaryota</taxon>
        <taxon>Metazoa</taxon>
        <taxon>Spiralia</taxon>
        <taxon>Lophotrochozoa</taxon>
        <taxon>Mollusca</taxon>
        <taxon>Gastropoda</taxon>
        <taxon>Heterobranchia</taxon>
        <taxon>Euthyneura</taxon>
        <taxon>Panpulmonata</taxon>
        <taxon>Sacoglossa</taxon>
        <taxon>Placobranchoidea</taxon>
        <taxon>Plakobranchidae</taxon>
        <taxon>Plakobranchus</taxon>
    </lineage>
</organism>
<name>A0AAV4CI18_9GAST</name>
<proteinExistence type="predicted"/>
<feature type="region of interest" description="Disordered" evidence="1">
    <location>
        <begin position="68"/>
        <end position="89"/>
    </location>
</feature>
<protein>
    <submittedName>
        <fullName evidence="2">Uncharacterized protein</fullName>
    </submittedName>
</protein>
<evidence type="ECO:0000313" key="2">
    <source>
        <dbReference type="EMBL" id="GFO32496.1"/>
    </source>
</evidence>
<dbReference type="Proteomes" id="UP000735302">
    <property type="component" value="Unassembled WGS sequence"/>
</dbReference>
<accession>A0AAV4CI18</accession>
<dbReference type="EMBL" id="BLXT01006630">
    <property type="protein sequence ID" value="GFO32496.1"/>
    <property type="molecule type" value="Genomic_DNA"/>
</dbReference>
<feature type="compositionally biased region" description="Polar residues" evidence="1">
    <location>
        <begin position="79"/>
        <end position="89"/>
    </location>
</feature>
<dbReference type="AlphaFoldDB" id="A0AAV4CI18"/>
<evidence type="ECO:0000256" key="1">
    <source>
        <dbReference type="SAM" id="MobiDB-lite"/>
    </source>
</evidence>
<sequence length="89" mass="9960">MAERTSVTEPYRFQADFALNCATLMPRFFSKRLHFCKMALVTCEPGSPRPRMRQATLHAPPVLEFTFDPSTRGGRVQASPGSVQAKDTI</sequence>
<comment type="caution">
    <text evidence="2">The sequence shown here is derived from an EMBL/GenBank/DDBJ whole genome shotgun (WGS) entry which is preliminary data.</text>
</comment>
<reference evidence="2 3" key="1">
    <citation type="journal article" date="2021" name="Elife">
        <title>Chloroplast acquisition without the gene transfer in kleptoplastic sea slugs, Plakobranchus ocellatus.</title>
        <authorList>
            <person name="Maeda T."/>
            <person name="Takahashi S."/>
            <person name="Yoshida T."/>
            <person name="Shimamura S."/>
            <person name="Takaki Y."/>
            <person name="Nagai Y."/>
            <person name="Toyoda A."/>
            <person name="Suzuki Y."/>
            <person name="Arimoto A."/>
            <person name="Ishii H."/>
            <person name="Satoh N."/>
            <person name="Nishiyama T."/>
            <person name="Hasebe M."/>
            <person name="Maruyama T."/>
            <person name="Minagawa J."/>
            <person name="Obokata J."/>
            <person name="Shigenobu S."/>
        </authorList>
    </citation>
    <scope>NUCLEOTIDE SEQUENCE [LARGE SCALE GENOMIC DNA]</scope>
</reference>